<evidence type="ECO:0000313" key="2">
    <source>
        <dbReference type="EMBL" id="OYD82488.1"/>
    </source>
</evidence>
<dbReference type="Proteomes" id="UP000215367">
    <property type="component" value="Unassembled WGS sequence"/>
</dbReference>
<dbReference type="AlphaFoldDB" id="A0A235H9Q2"/>
<feature type="region of interest" description="Disordered" evidence="1">
    <location>
        <begin position="110"/>
        <end position="150"/>
    </location>
</feature>
<name>A0A235H9Q2_AZOBR</name>
<keyword evidence="2" id="KW-0614">Plasmid</keyword>
<evidence type="ECO:0000256" key="1">
    <source>
        <dbReference type="SAM" id="MobiDB-lite"/>
    </source>
</evidence>
<dbReference type="EMBL" id="NOWT01000021">
    <property type="protein sequence ID" value="OYD82488.1"/>
    <property type="molecule type" value="Genomic_DNA"/>
</dbReference>
<gene>
    <name evidence="2" type="ORF">CHT98_20005</name>
</gene>
<geneLocation type="plasmid" evidence="2">
    <name>unnamed</name>
</geneLocation>
<feature type="compositionally biased region" description="Basic residues" evidence="1">
    <location>
        <begin position="115"/>
        <end position="132"/>
    </location>
</feature>
<protein>
    <submittedName>
        <fullName evidence="2">Uncharacterized protein</fullName>
    </submittedName>
</protein>
<comment type="caution">
    <text evidence="2">The sequence shown here is derived from an EMBL/GenBank/DDBJ whole genome shotgun (WGS) entry which is preliminary data.</text>
</comment>
<organism evidence="2 3">
    <name type="scientific">Azospirillum brasilense</name>
    <dbReference type="NCBI Taxonomy" id="192"/>
    <lineage>
        <taxon>Bacteria</taxon>
        <taxon>Pseudomonadati</taxon>
        <taxon>Pseudomonadota</taxon>
        <taxon>Alphaproteobacteria</taxon>
        <taxon>Rhodospirillales</taxon>
        <taxon>Azospirillaceae</taxon>
        <taxon>Azospirillum</taxon>
    </lineage>
</organism>
<accession>A0A235H9Q2</accession>
<sequence length="150" mass="16183">MCDSVGNAQTVSVIVGAEDRARLAAILGDRNRPRHVQRVNIIVLSAERLPVQSILAGQLLNEPAHGVSPVGDLAQKAHLARAPGLGQRDGDRLFVRVHGDKHPAILLHGSSPVSKAKRRPTRRNPRSQHNVRRNTFSSAGTWGLGSVLKP</sequence>
<evidence type="ECO:0000313" key="3">
    <source>
        <dbReference type="Proteomes" id="UP000215367"/>
    </source>
</evidence>
<proteinExistence type="predicted"/>
<reference evidence="2 3" key="1">
    <citation type="submission" date="2017-07" db="EMBL/GenBank/DDBJ databases">
        <title>Whole genome sequence of Azospirillum brasilense 2A1, a potential biofertilizer strain.</title>
        <authorList>
            <person name="Fontana C.A."/>
            <person name="Toffoli L.M."/>
            <person name="Salazar S.M."/>
            <person name="Puglisi E."/>
            <person name="Pedraza R."/>
            <person name="Bassi D."/>
            <person name="Cocconcelli P.S."/>
        </authorList>
    </citation>
    <scope>NUCLEOTIDE SEQUENCE [LARGE SCALE GENOMIC DNA]</scope>
    <source>
        <strain evidence="2 3">2A1</strain>
        <plasmid evidence="2">unnamed</plasmid>
    </source>
</reference>